<protein>
    <submittedName>
        <fullName evidence="1">Nucleotidyl transferase AbiEii/AbiGii toxin family protein</fullName>
    </submittedName>
</protein>
<comment type="caution">
    <text evidence="1">The sequence shown here is derived from an EMBL/GenBank/DDBJ whole genome shotgun (WGS) entry which is preliminary data.</text>
</comment>
<sequence length="339" mass="37665">MTDTYFDLAAADRQEVLEIAASASGRPVHLLEKDIWVVWCLETLFGSDIGAPLVFKGGTSLSKAYQVIKRFSEDVDLTYDIRELAPDLVADAPDTLPSSRSQESRWSKEARKRLVRWVGDAAAPFLAEALARVEPSGGIRVENDEIFIRYAARTPTSDYVRPEVKLEFGARATGEPNQFMPVACDAAPYVAEVLFPAANPRVMTAERTFWEKATAAHVYCKQGRLRGERFARHWYDLVRLAEAGYADTAIRDRRLANAVASHKAMFFREKDQGGQFIDYHAAVAGKLNIVPEGEARAALAEDYSRMVDDGLLIEAATPFDDLMKACSALEVASRRSVHE</sequence>
<evidence type="ECO:0000313" key="1">
    <source>
        <dbReference type="EMBL" id="MBE9639858.1"/>
    </source>
</evidence>
<dbReference type="Gene3D" id="3.10.450.620">
    <property type="entry name" value="JHP933, nucleotidyltransferase-like core domain"/>
    <property type="match status" value="1"/>
</dbReference>
<organism evidence="1 2">
    <name type="scientific">Salipiger mangrovisoli</name>
    <dbReference type="NCBI Taxonomy" id="2865933"/>
    <lineage>
        <taxon>Bacteria</taxon>
        <taxon>Pseudomonadati</taxon>
        <taxon>Pseudomonadota</taxon>
        <taxon>Alphaproteobacteria</taxon>
        <taxon>Rhodobacterales</taxon>
        <taxon>Roseobacteraceae</taxon>
        <taxon>Salipiger</taxon>
    </lineage>
</organism>
<evidence type="ECO:0000313" key="2">
    <source>
        <dbReference type="Proteomes" id="UP000607796"/>
    </source>
</evidence>
<accession>A0ABR9X8L6</accession>
<dbReference type="RefSeq" id="WP_194137127.1">
    <property type="nucleotide sequence ID" value="NZ_JADFFK010000022.1"/>
</dbReference>
<dbReference type="EMBL" id="JADFFK010000022">
    <property type="protein sequence ID" value="MBE9639858.1"/>
    <property type="molecule type" value="Genomic_DNA"/>
</dbReference>
<keyword evidence="1" id="KW-0808">Transferase</keyword>
<gene>
    <name evidence="1" type="ORF">IQ782_23675</name>
</gene>
<dbReference type="InterPro" id="IPR014942">
    <property type="entry name" value="AbiEii"/>
</dbReference>
<reference evidence="1 2" key="1">
    <citation type="journal article" date="2021" name="Int. J. Syst. Evol. Microbiol.">
        <title>Salipiger mangrovisoli sp. nov., isolated from mangrove soil and the proposal for the reclassification of Paraphaeobacter pallidus as Salipiger pallidus comb. nov.</title>
        <authorList>
            <person name="Du J."/>
            <person name="Liu Y."/>
            <person name="Pei T."/>
            <person name="Deng M.R."/>
            <person name="Zhu H."/>
        </authorList>
    </citation>
    <scope>NUCLEOTIDE SEQUENCE [LARGE SCALE GENOMIC DNA]</scope>
    <source>
        <strain evidence="1 2">6D45A</strain>
    </source>
</reference>
<keyword evidence="2" id="KW-1185">Reference proteome</keyword>
<dbReference type="GO" id="GO:0016740">
    <property type="term" value="F:transferase activity"/>
    <property type="evidence" value="ECO:0007669"/>
    <property type="project" value="UniProtKB-KW"/>
</dbReference>
<dbReference type="Proteomes" id="UP000607796">
    <property type="component" value="Unassembled WGS sequence"/>
</dbReference>
<name>A0ABR9X8L6_9RHOB</name>
<proteinExistence type="predicted"/>
<dbReference type="Pfam" id="PF08843">
    <property type="entry name" value="AbiEii"/>
    <property type="match status" value="1"/>
</dbReference>